<dbReference type="CDD" id="cd00118">
    <property type="entry name" value="LysM"/>
    <property type="match status" value="1"/>
</dbReference>
<evidence type="ECO:0000259" key="1">
    <source>
        <dbReference type="PROSITE" id="PS51782"/>
    </source>
</evidence>
<dbReference type="SUPFAM" id="SSF54106">
    <property type="entry name" value="LysM domain"/>
    <property type="match status" value="1"/>
</dbReference>
<dbReference type="PROSITE" id="PS51782">
    <property type="entry name" value="LYSM"/>
    <property type="match status" value="1"/>
</dbReference>
<evidence type="ECO:0000313" key="2">
    <source>
        <dbReference type="EMBL" id="MUH73566.1"/>
    </source>
</evidence>
<gene>
    <name evidence="2" type="ORF">GNP35_14350</name>
</gene>
<dbReference type="Pfam" id="PF01476">
    <property type="entry name" value="LysM"/>
    <property type="match status" value="1"/>
</dbReference>
<dbReference type="PANTHER" id="PTHR34700">
    <property type="entry name" value="POTASSIUM BINDING PROTEIN KBP"/>
    <property type="match status" value="1"/>
</dbReference>
<organism evidence="2 3">
    <name type="scientific">Psychrosphaera haliotis</name>
    <dbReference type="NCBI Taxonomy" id="555083"/>
    <lineage>
        <taxon>Bacteria</taxon>
        <taxon>Pseudomonadati</taxon>
        <taxon>Pseudomonadota</taxon>
        <taxon>Gammaproteobacteria</taxon>
        <taxon>Alteromonadales</taxon>
        <taxon>Pseudoalteromonadaceae</taxon>
        <taxon>Psychrosphaera</taxon>
    </lineage>
</organism>
<proteinExistence type="predicted"/>
<evidence type="ECO:0000313" key="3">
    <source>
        <dbReference type="Proteomes" id="UP000439994"/>
    </source>
</evidence>
<name>A0A6N8FAQ0_9GAMM</name>
<dbReference type="Proteomes" id="UP000439994">
    <property type="component" value="Unassembled WGS sequence"/>
</dbReference>
<protein>
    <submittedName>
        <fullName evidence="2">LysM peptidoglycan-binding domain-containing protein</fullName>
    </submittedName>
</protein>
<dbReference type="SMART" id="SM00257">
    <property type="entry name" value="LysM"/>
    <property type="match status" value="1"/>
</dbReference>
<dbReference type="Gene3D" id="3.10.350.10">
    <property type="entry name" value="LysM domain"/>
    <property type="match status" value="1"/>
</dbReference>
<reference evidence="2 3" key="1">
    <citation type="submission" date="2019-11" db="EMBL/GenBank/DDBJ databases">
        <title>P. haliotis isolates from Z. marina roots.</title>
        <authorList>
            <person name="Cohen M."/>
            <person name="Jospin G."/>
            <person name="Eisen J.A."/>
            <person name="Coil D.A."/>
        </authorList>
    </citation>
    <scope>NUCLEOTIDE SEQUENCE [LARGE SCALE GENOMIC DNA]</scope>
    <source>
        <strain evidence="2 3">UCD-MCMsp1aY</strain>
    </source>
</reference>
<keyword evidence="3" id="KW-1185">Reference proteome</keyword>
<feature type="domain" description="LysM" evidence="1">
    <location>
        <begin position="27"/>
        <end position="75"/>
    </location>
</feature>
<dbReference type="PANTHER" id="PTHR34700:SF4">
    <property type="entry name" value="PHAGE-LIKE ELEMENT PBSX PROTEIN XKDP"/>
    <property type="match status" value="1"/>
</dbReference>
<dbReference type="AlphaFoldDB" id="A0A6N8FAQ0"/>
<dbReference type="InterPro" id="IPR018392">
    <property type="entry name" value="LysM"/>
</dbReference>
<sequence>MLALVISSLHITTLIADTLTIRKDAPSEYVVKKGDTLWDISSLFLNDPWLWPKLWKLNPQVKNPHLIYPGDQLKLVYEADGTPKLVMGKRSFSLSPQKRIAYKKDEPIPMVPLNALESFLSYELALDEDTINSLPYVLGTDRTVKRALPGDLLYIKGDLKSESKFAIYRKGKTYTDPDSEDVLGYEAVLVAVADLINSGDPAEGVPGKIRITTAKQEVRASDVVMPIREGQALPAFFKMVEVNTEMNASIIATPSDLAGVSKYDVVIINKGKGDNIAAGNILTISRQSPTVVDQGLGPKYQEDATRYEKFVGVVKNLFRGDEHKGIYEMPFEDVGQLMIFKVYDKVSYGIITKNKSPVYVGDKINTPN</sequence>
<comment type="caution">
    <text evidence="2">The sequence shown here is derived from an EMBL/GenBank/DDBJ whole genome shotgun (WGS) entry which is preliminary data.</text>
</comment>
<dbReference type="EMBL" id="WOCD01000005">
    <property type="protein sequence ID" value="MUH73566.1"/>
    <property type="molecule type" value="Genomic_DNA"/>
</dbReference>
<dbReference type="InterPro" id="IPR052196">
    <property type="entry name" value="Bact_Kbp"/>
</dbReference>
<dbReference type="InterPro" id="IPR036779">
    <property type="entry name" value="LysM_dom_sf"/>
</dbReference>
<dbReference type="OrthoDB" id="9765158at2"/>
<accession>A0A6N8FAQ0</accession>